<evidence type="ECO:0000313" key="2">
    <source>
        <dbReference type="Proteomes" id="UP000664032"/>
    </source>
</evidence>
<comment type="caution">
    <text evidence="1">The sequence shown here is derived from an EMBL/GenBank/DDBJ whole genome shotgun (WGS) entry which is preliminary data.</text>
</comment>
<keyword evidence="2" id="KW-1185">Reference proteome</keyword>
<proteinExistence type="predicted"/>
<organism evidence="1 2">
    <name type="scientific">Psilocybe cubensis</name>
    <name type="common">Psychedelic mushroom</name>
    <name type="synonym">Stropharia cubensis</name>
    <dbReference type="NCBI Taxonomy" id="181762"/>
    <lineage>
        <taxon>Eukaryota</taxon>
        <taxon>Fungi</taxon>
        <taxon>Dikarya</taxon>
        <taxon>Basidiomycota</taxon>
        <taxon>Agaricomycotina</taxon>
        <taxon>Agaricomycetes</taxon>
        <taxon>Agaricomycetidae</taxon>
        <taxon>Agaricales</taxon>
        <taxon>Agaricineae</taxon>
        <taxon>Strophariaceae</taxon>
        <taxon>Psilocybe</taxon>
    </lineage>
</organism>
<evidence type="ECO:0000313" key="1">
    <source>
        <dbReference type="EMBL" id="KAH9474323.1"/>
    </source>
</evidence>
<reference evidence="1" key="1">
    <citation type="submission" date="2021-10" db="EMBL/GenBank/DDBJ databases">
        <title>Psilocybe cubensis genome.</title>
        <authorList>
            <person name="Mckernan K.J."/>
            <person name="Crawford S."/>
            <person name="Trippe A."/>
            <person name="Kane L.T."/>
            <person name="Mclaughlin S."/>
        </authorList>
    </citation>
    <scope>NUCLEOTIDE SEQUENCE</scope>
    <source>
        <strain evidence="1">MGC-MH-2018</strain>
    </source>
</reference>
<protein>
    <submittedName>
        <fullName evidence="1">Uncharacterized protein</fullName>
    </submittedName>
</protein>
<gene>
    <name evidence="1" type="ORF">JR316_0012781</name>
</gene>
<sequence length="607" mass="66305">MSSSSESCSLSDSSYLSYLQAIIDYGESRLRNALCEIHTKPLKHQKGLQLLLRKELVRIQIFQGYSTTIGHVVDVPCFLRTLAKSPFGRVSPSDLPISFDIKFMQSLYSGLSNKAISRTVDSYKQAWWKDSEVLGGQATGKAIGDWSVEECLRYHCEQLHILVGPDMSSIIKPNHGMQNWSFGSDPAVVSEWISVVACAEKDNLLVVGHRGDRTEQPATPTRVLSSSPAANANQKVTGRPRYHAKDWWPDVNSNMSVSSQESPSPHKANTFNVSRTELPTSSSPVDAQYHISPNDNQVGEEQSHASQKRREYKNVLLHTQFEEDHPLYASPSTLTHLNNPTPNASPSTRTHIGKSAPTAFPFRDNLAALYNSLKSGGNSALHSDGDMFPSDDDGPLLHPGSQQNSHYASNHLHRPAFEDNLALMYSDLTPSANDIASQNEDKLAALFCDLSPAFPNNPDRSAVNGIASQKEDTLAALFCDLPPDLPNDPDHSDDPSVYSAKISSPYHDESMSDSGPVTSNSLLSCEDKLGALYSQISDCDVRHTSGCRIQSVSVGSTELNASPTTRTSYINVEAAQERMHPPLDTPGALIQDDLAFITAPGINTLAM</sequence>
<dbReference type="EMBL" id="JAFIQS020000013">
    <property type="protein sequence ID" value="KAH9474323.1"/>
    <property type="molecule type" value="Genomic_DNA"/>
</dbReference>
<accession>A0ACB8GFF9</accession>
<dbReference type="Proteomes" id="UP000664032">
    <property type="component" value="Unassembled WGS sequence"/>
</dbReference>
<name>A0ACB8GFF9_PSICU</name>